<evidence type="ECO:0000313" key="2">
    <source>
        <dbReference type="Proteomes" id="UP001431209"/>
    </source>
</evidence>
<dbReference type="EMBL" id="JAOPGA020001102">
    <property type="protein sequence ID" value="KAL0485102.1"/>
    <property type="molecule type" value="Genomic_DNA"/>
</dbReference>
<protein>
    <recommendedName>
        <fullName evidence="3">Exocyst complex component Sec8</fullName>
    </recommendedName>
</protein>
<name>A0AAW2Z5M9_9EUKA</name>
<evidence type="ECO:0000313" key="1">
    <source>
        <dbReference type="EMBL" id="KAL0485102.1"/>
    </source>
</evidence>
<accession>A0AAW2Z5M9</accession>
<proteinExistence type="predicted"/>
<gene>
    <name evidence="1" type="ORF">AKO1_011809</name>
</gene>
<reference evidence="1 2" key="1">
    <citation type="submission" date="2024-03" db="EMBL/GenBank/DDBJ databases">
        <title>The Acrasis kona genome and developmental transcriptomes reveal deep origins of eukaryotic multicellular pathways.</title>
        <authorList>
            <person name="Sheikh S."/>
            <person name="Fu C.-J."/>
            <person name="Brown M.W."/>
            <person name="Baldauf S.L."/>
        </authorList>
    </citation>
    <scope>NUCLEOTIDE SEQUENCE [LARGE SCALE GENOMIC DNA]</scope>
    <source>
        <strain evidence="1 2">ATCC MYA-3509</strain>
    </source>
</reference>
<feature type="non-terminal residue" evidence="1">
    <location>
        <position position="608"/>
    </location>
</feature>
<sequence length="608" mass="70010">MILSDPNLIVNHSNELLQSITYIHENGDQEQNTSCTLTEHSQSVELVDSLCIKIERILMEFYNYPNLNATLLKCYTVCKTLISSPPWTMDHLKMHMTNLITSGLNSYYDSKWSTLDDQNQELSTLECITWVKNEISNSKWNQLFNQPILDDYKQLAIQVYYYKFINQIKNRTSPLESSAIDSILACHKMNQLNQECNLHEIDPLEICKSRQLLDEHIQDLKCTIQFEMNQVIDSEKYQPLNMVTSSFHSTSVVELFNVANQIISMLQMQQEEYEPLCNDATLLFCVNLFDIVLEYCNLMLTSCAQDLKSKRISINGITLNLFSPNHNRIEHIVRKKSEKFRTQSCTFKTLLSDLDQLQNVTKIRFKRRGLSPTMHYNDSSSGGTGVKRGFVIPDYALVKVNNIASCKLYFCEFLEIHHMKDLIRDYVEQIDSKWNEACEMLANQFSNGTCDCLNRLIGSNREGNASPIDVDRFMYEELFDRMLTSNLEMIASLTSRDCFMMVMECVYEMMVKEMMNLIVPKSVYKHLQSGGVAKIGDLLNLNQILLLSDALKVLNDYVEDIVPAQTIQKHCSKLKFVIGELQRDGDLGGDQDSILSRAILLIKKHLLC</sequence>
<dbReference type="Gene3D" id="1.10.357.50">
    <property type="match status" value="1"/>
</dbReference>
<evidence type="ECO:0008006" key="3">
    <source>
        <dbReference type="Google" id="ProtNLM"/>
    </source>
</evidence>
<comment type="caution">
    <text evidence="1">The sequence shown here is derived from an EMBL/GenBank/DDBJ whole genome shotgun (WGS) entry which is preliminary data.</text>
</comment>
<dbReference type="Proteomes" id="UP001431209">
    <property type="component" value="Unassembled WGS sequence"/>
</dbReference>
<keyword evidence="2" id="KW-1185">Reference proteome</keyword>
<organism evidence="1 2">
    <name type="scientific">Acrasis kona</name>
    <dbReference type="NCBI Taxonomy" id="1008807"/>
    <lineage>
        <taxon>Eukaryota</taxon>
        <taxon>Discoba</taxon>
        <taxon>Heterolobosea</taxon>
        <taxon>Tetramitia</taxon>
        <taxon>Eutetramitia</taxon>
        <taxon>Acrasidae</taxon>
        <taxon>Acrasis</taxon>
    </lineage>
</organism>
<dbReference type="AlphaFoldDB" id="A0AAW2Z5M9"/>